<dbReference type="PANTHER" id="PTHR13812:SF19">
    <property type="entry name" value="KETIMINE REDUCTASE MU-CRYSTALLIN"/>
    <property type="match status" value="1"/>
</dbReference>
<dbReference type="InterPro" id="IPR036291">
    <property type="entry name" value="NAD(P)-bd_dom_sf"/>
</dbReference>
<dbReference type="STRING" id="1715693.PH7735_04038"/>
<dbReference type="EMBL" id="CYTW01000007">
    <property type="protein sequence ID" value="CUK15357.1"/>
    <property type="molecule type" value="Genomic_DNA"/>
</dbReference>
<accession>A0A0P1IIY3</accession>
<dbReference type="GeneID" id="83883002"/>
<dbReference type="Proteomes" id="UP000051870">
    <property type="component" value="Unassembled WGS sequence"/>
</dbReference>
<proteinExistence type="predicted"/>
<name>A0A0P1IIY3_9RHOB</name>
<dbReference type="SUPFAM" id="SSF51735">
    <property type="entry name" value="NAD(P)-binding Rossmann-fold domains"/>
    <property type="match status" value="1"/>
</dbReference>
<organism evidence="1 2">
    <name type="scientific">Shimia thalassica</name>
    <dbReference type="NCBI Taxonomy" id="1715693"/>
    <lineage>
        <taxon>Bacteria</taxon>
        <taxon>Pseudomonadati</taxon>
        <taxon>Pseudomonadota</taxon>
        <taxon>Alphaproteobacteria</taxon>
        <taxon>Rhodobacterales</taxon>
        <taxon>Roseobacteraceae</taxon>
    </lineage>
</organism>
<dbReference type="InterPro" id="IPR003462">
    <property type="entry name" value="ODC_Mu_crystall"/>
</dbReference>
<dbReference type="Gene3D" id="3.30.1780.10">
    <property type="entry name" value="ornithine cyclodeaminase, domain 1"/>
    <property type="match status" value="1"/>
</dbReference>
<dbReference type="Pfam" id="PF02423">
    <property type="entry name" value="OCD_Mu_crystall"/>
    <property type="match status" value="1"/>
</dbReference>
<keyword evidence="2" id="KW-1185">Reference proteome</keyword>
<evidence type="ECO:0000313" key="2">
    <source>
        <dbReference type="Proteomes" id="UP000051870"/>
    </source>
</evidence>
<dbReference type="PIRSF" id="PIRSF001439">
    <property type="entry name" value="CryM"/>
    <property type="match status" value="1"/>
</dbReference>
<dbReference type="InterPro" id="IPR023401">
    <property type="entry name" value="ODC_N"/>
</dbReference>
<protein>
    <submittedName>
        <fullName evidence="1">Ornithine cyclodeaminase</fullName>
    </submittedName>
</protein>
<dbReference type="PANTHER" id="PTHR13812">
    <property type="entry name" value="KETIMINE REDUCTASE MU-CRYSTALLIN"/>
    <property type="match status" value="1"/>
</dbReference>
<dbReference type="GO" id="GO:0005737">
    <property type="term" value="C:cytoplasm"/>
    <property type="evidence" value="ECO:0007669"/>
    <property type="project" value="TreeGrafter"/>
</dbReference>
<reference evidence="2" key="1">
    <citation type="submission" date="2015-09" db="EMBL/GenBank/DDBJ databases">
        <authorList>
            <person name="Rodrigo-Torres Lidia"/>
            <person name="Arahal R.David."/>
        </authorList>
    </citation>
    <scope>NUCLEOTIDE SEQUENCE [LARGE SCALE GENOMIC DNA]</scope>
    <source>
        <strain evidence="2">CECT 7735</strain>
    </source>
</reference>
<sequence>MTRVIPFAEGEANLDWIELAEALEAGHRLPRAEISDSLLHRGKDTLLVRQAWIDGLGIAVKSATVFPDNPAAGAPMIHGSVTLFDDTSGTDEAFIDFHLVTKWKTAADSLLAARKLARPDSRNILILGAGTVGRSLYDAYQSLFPNARFLIWNRTQATAEKMAMTCGNMQLAPNLEAAVKEADIITSATMSTTPILQGAWLQPGQHIDLVGAYLPTMREADDEALQRSRIFADSFETTVDQVGELKTPLETGAIVKSDLIADFYEMDRFERQSVDDITLFKNGGGAHLDLMAARYILDKWEASA</sequence>
<dbReference type="AlphaFoldDB" id="A0A0P1IIY3"/>
<evidence type="ECO:0000313" key="1">
    <source>
        <dbReference type="EMBL" id="CUK15357.1"/>
    </source>
</evidence>
<gene>
    <name evidence="1" type="ORF">PH7735_04038</name>
</gene>
<dbReference type="RefSeq" id="WP_058313182.1">
    <property type="nucleotide sequence ID" value="NZ_CYTW01000007.1"/>
</dbReference>
<dbReference type="Gene3D" id="3.40.50.720">
    <property type="entry name" value="NAD(P)-binding Rossmann-like Domain"/>
    <property type="match status" value="1"/>
</dbReference>